<evidence type="ECO:0000256" key="1">
    <source>
        <dbReference type="ARBA" id="ARBA00004123"/>
    </source>
</evidence>
<dbReference type="InterPro" id="IPR039218">
    <property type="entry name" value="REM_fam"/>
</dbReference>
<dbReference type="InterPro" id="IPR003340">
    <property type="entry name" value="B3_DNA-bd"/>
</dbReference>
<evidence type="ECO:0000259" key="7">
    <source>
        <dbReference type="PROSITE" id="PS50863"/>
    </source>
</evidence>
<dbReference type="Pfam" id="PF02362">
    <property type="entry name" value="B3"/>
    <property type="match status" value="3"/>
</dbReference>
<keyword evidence="6" id="KW-0539">Nucleus</keyword>
<dbReference type="OMA" id="GWRELCD"/>
<keyword evidence="3" id="KW-0805">Transcription regulation</keyword>
<gene>
    <name evidence="8" type="ORF">Ccrd_007730</name>
</gene>
<keyword evidence="2" id="KW-0677">Repeat</keyword>
<keyword evidence="4" id="KW-0238">DNA-binding</keyword>
<dbReference type="Gene3D" id="2.40.330.10">
    <property type="entry name" value="DNA-binding pseudobarrel domain"/>
    <property type="match status" value="3"/>
</dbReference>
<dbReference type="PANTHER" id="PTHR31674">
    <property type="entry name" value="B3 DOMAIN-CONTAINING PROTEIN REM-LIKE 3-RELATED"/>
    <property type="match status" value="1"/>
</dbReference>
<organism evidence="8 9">
    <name type="scientific">Cynara cardunculus var. scolymus</name>
    <name type="common">Globe artichoke</name>
    <name type="synonym">Cynara scolymus</name>
    <dbReference type="NCBI Taxonomy" id="59895"/>
    <lineage>
        <taxon>Eukaryota</taxon>
        <taxon>Viridiplantae</taxon>
        <taxon>Streptophyta</taxon>
        <taxon>Embryophyta</taxon>
        <taxon>Tracheophyta</taxon>
        <taxon>Spermatophyta</taxon>
        <taxon>Magnoliopsida</taxon>
        <taxon>eudicotyledons</taxon>
        <taxon>Gunneridae</taxon>
        <taxon>Pentapetalae</taxon>
        <taxon>asterids</taxon>
        <taxon>campanulids</taxon>
        <taxon>Asterales</taxon>
        <taxon>Asteraceae</taxon>
        <taxon>Carduoideae</taxon>
        <taxon>Cardueae</taxon>
        <taxon>Carduinae</taxon>
        <taxon>Cynara</taxon>
    </lineage>
</organism>
<dbReference type="Gramene" id="KVH90274">
    <property type="protein sequence ID" value="KVH90274"/>
    <property type="gene ID" value="Ccrd_007730"/>
</dbReference>
<dbReference type="SMART" id="SM01019">
    <property type="entry name" value="B3"/>
    <property type="match status" value="3"/>
</dbReference>
<keyword evidence="5" id="KW-0804">Transcription</keyword>
<comment type="subcellular location">
    <subcellularLocation>
        <location evidence="1">Nucleus</location>
    </subcellularLocation>
</comment>
<dbReference type="PANTHER" id="PTHR31674:SF62">
    <property type="entry name" value="B3 DOMAIN-CONTAINING PROTEIN REM14-RELATED"/>
    <property type="match status" value="1"/>
</dbReference>
<dbReference type="AlphaFoldDB" id="A0A103XGF9"/>
<evidence type="ECO:0000256" key="6">
    <source>
        <dbReference type="ARBA" id="ARBA00023242"/>
    </source>
</evidence>
<dbReference type="Proteomes" id="UP000243975">
    <property type="component" value="Unassembled WGS sequence"/>
</dbReference>
<reference evidence="8 9" key="1">
    <citation type="journal article" date="2016" name="Sci. Rep.">
        <title>The genome sequence of the outbreeding globe artichoke constructed de novo incorporating a phase-aware low-pass sequencing strategy of F1 progeny.</title>
        <authorList>
            <person name="Scaglione D."/>
            <person name="Reyes-Chin-Wo S."/>
            <person name="Acquadro A."/>
            <person name="Froenicke L."/>
            <person name="Portis E."/>
            <person name="Beitel C."/>
            <person name="Tirone M."/>
            <person name="Mauro R."/>
            <person name="Lo Monaco A."/>
            <person name="Mauromicale G."/>
            <person name="Faccioli P."/>
            <person name="Cattivelli L."/>
            <person name="Rieseberg L."/>
            <person name="Michelmore R."/>
            <person name="Lanteri S."/>
        </authorList>
    </citation>
    <scope>NUCLEOTIDE SEQUENCE [LARGE SCALE GENOMIC DNA]</scope>
    <source>
        <strain evidence="8">2C</strain>
    </source>
</reference>
<evidence type="ECO:0000313" key="8">
    <source>
        <dbReference type="EMBL" id="KVH90274.1"/>
    </source>
</evidence>
<evidence type="ECO:0000256" key="2">
    <source>
        <dbReference type="ARBA" id="ARBA00022737"/>
    </source>
</evidence>
<evidence type="ECO:0000256" key="5">
    <source>
        <dbReference type="ARBA" id="ARBA00023163"/>
    </source>
</evidence>
<accession>A0A103XGF9</accession>
<dbReference type="GO" id="GO:0005634">
    <property type="term" value="C:nucleus"/>
    <property type="evidence" value="ECO:0007669"/>
    <property type="project" value="UniProtKB-SubCell"/>
</dbReference>
<keyword evidence="9" id="KW-1185">Reference proteome</keyword>
<dbReference type="STRING" id="59895.A0A103XGF9"/>
<evidence type="ECO:0000256" key="4">
    <source>
        <dbReference type="ARBA" id="ARBA00023125"/>
    </source>
</evidence>
<evidence type="ECO:0000313" key="9">
    <source>
        <dbReference type="Proteomes" id="UP000243975"/>
    </source>
</evidence>
<dbReference type="SUPFAM" id="SSF101936">
    <property type="entry name" value="DNA-binding pseudobarrel domain"/>
    <property type="match status" value="3"/>
</dbReference>
<sequence>MDGESYSFPNVMTCHDVMTTVSIPKAFTKHLKSRRNNKTAILKRGGQKWPVKIVDHWVFGEGWETFVRGNGVQDFDFVFFKHEGDLVFDTIVFNASCCERDYPSNKVTIIEAEKACPEAKSLRNCIIDTSGSETGNKLIRCHSEADGSNLIDISMKSLLKAEGTRIPDQNHHPCFIRTLKSATSKHKLYLPKAFALSNGLINGEIILKNVENEGSWKVNMTNYCGEVFYVHHGWREFCIANGLEQGDSFQFELIKKGEKPVANISRISKKTPMVNAAHNPCFKSTATPYSIKNSLVNIPSDFARSNGLDKRNCEMIVMDEKRRLWPTKLCCKDNRVRIKGSREMQIANGLKEGDEFLFELVDKGNKPLMNFHSNLSLSPPFNLQVTQDL</sequence>
<feature type="domain" description="TF-B3" evidence="7">
    <location>
        <begin position="281"/>
        <end position="374"/>
    </location>
</feature>
<dbReference type="EMBL" id="LEKV01005110">
    <property type="protein sequence ID" value="KVH90274.1"/>
    <property type="molecule type" value="Genomic_DNA"/>
</dbReference>
<comment type="caution">
    <text evidence="8">The sequence shown here is derived from an EMBL/GenBank/DDBJ whole genome shotgun (WGS) entry which is preliminary data.</text>
</comment>
<evidence type="ECO:0000256" key="3">
    <source>
        <dbReference type="ARBA" id="ARBA00023015"/>
    </source>
</evidence>
<feature type="non-terminal residue" evidence="8">
    <location>
        <position position="389"/>
    </location>
</feature>
<dbReference type="InterPro" id="IPR015300">
    <property type="entry name" value="DNA-bd_pseudobarrel_sf"/>
</dbReference>
<protein>
    <submittedName>
        <fullName evidence="8">B3 DNA binding domain-containing protein</fullName>
    </submittedName>
</protein>
<dbReference type="CDD" id="cd10017">
    <property type="entry name" value="B3_DNA"/>
    <property type="match status" value="3"/>
</dbReference>
<proteinExistence type="predicted"/>
<dbReference type="GO" id="GO:0003677">
    <property type="term" value="F:DNA binding"/>
    <property type="evidence" value="ECO:0007669"/>
    <property type="project" value="UniProtKB-KW"/>
</dbReference>
<dbReference type="PROSITE" id="PS50863">
    <property type="entry name" value="B3"/>
    <property type="match status" value="3"/>
</dbReference>
<feature type="domain" description="TF-B3" evidence="7">
    <location>
        <begin position="6"/>
        <end position="96"/>
    </location>
</feature>
<feature type="domain" description="TF-B3" evidence="7">
    <location>
        <begin position="173"/>
        <end position="268"/>
    </location>
</feature>
<name>A0A103XGF9_CYNCS</name>